<dbReference type="CDD" id="cd05333">
    <property type="entry name" value="BKR_SDR_c"/>
    <property type="match status" value="1"/>
</dbReference>
<evidence type="ECO:0000313" key="12">
    <source>
        <dbReference type="EMBL" id="SHE73589.1"/>
    </source>
</evidence>
<dbReference type="RefSeq" id="WP_073270077.1">
    <property type="nucleotide sequence ID" value="NZ_FQTU01000006.1"/>
</dbReference>
<organism evidence="12 13">
    <name type="scientific">Alkalibacter saccharofermentans DSM 14828</name>
    <dbReference type="NCBI Taxonomy" id="1120975"/>
    <lineage>
        <taxon>Bacteria</taxon>
        <taxon>Bacillati</taxon>
        <taxon>Bacillota</taxon>
        <taxon>Clostridia</taxon>
        <taxon>Eubacteriales</taxon>
        <taxon>Eubacteriaceae</taxon>
        <taxon>Alkalibacter</taxon>
    </lineage>
</organism>
<dbReference type="InterPro" id="IPR002347">
    <property type="entry name" value="SDR_fam"/>
</dbReference>
<dbReference type="SMART" id="SM00822">
    <property type="entry name" value="PKS_KR"/>
    <property type="match status" value="1"/>
</dbReference>
<comment type="function">
    <text evidence="10">Catalyzes the NADPH-dependent reduction of beta-ketoacyl-ACP substrates to beta-hydroxyacyl-ACP products, the first reductive step in the elongation cycle of fatty acid biosynthesis.</text>
</comment>
<dbReference type="NCBIfam" id="NF009466">
    <property type="entry name" value="PRK12826.1-2"/>
    <property type="match status" value="1"/>
</dbReference>
<dbReference type="InterPro" id="IPR036291">
    <property type="entry name" value="NAD(P)-bd_dom_sf"/>
</dbReference>
<evidence type="ECO:0000256" key="8">
    <source>
        <dbReference type="PIRSR" id="PIRSR611284-1"/>
    </source>
</evidence>
<keyword evidence="13" id="KW-1185">Reference proteome</keyword>
<dbReference type="OrthoDB" id="9803333at2"/>
<dbReference type="STRING" id="1120975.SAMN02746064_01090"/>
<feature type="active site" description="Proton acceptor" evidence="8">
    <location>
        <position position="154"/>
    </location>
</feature>
<dbReference type="GO" id="GO:0004316">
    <property type="term" value="F:3-oxoacyl-[acyl-carrier-protein] reductase (NADPH) activity"/>
    <property type="evidence" value="ECO:0007669"/>
    <property type="project" value="UniProtKB-UniRule"/>
</dbReference>
<evidence type="ECO:0000256" key="7">
    <source>
        <dbReference type="ARBA" id="ARBA00048508"/>
    </source>
</evidence>
<comment type="pathway">
    <text evidence="1 10">Lipid metabolism; fatty acid biosynthesis.</text>
</comment>
<reference evidence="12 13" key="1">
    <citation type="submission" date="2016-11" db="EMBL/GenBank/DDBJ databases">
        <authorList>
            <person name="Jaros S."/>
            <person name="Januszkiewicz K."/>
            <person name="Wedrychowicz H."/>
        </authorList>
    </citation>
    <scope>NUCLEOTIDE SEQUENCE [LARGE SCALE GENOMIC DNA]</scope>
    <source>
        <strain evidence="12 13">DSM 14828</strain>
    </source>
</reference>
<feature type="binding site" evidence="9">
    <location>
        <position position="187"/>
    </location>
    <ligand>
        <name>NADP(+)</name>
        <dbReference type="ChEBI" id="CHEBI:58349"/>
    </ligand>
</feature>
<dbReference type="Proteomes" id="UP000184251">
    <property type="component" value="Unassembled WGS sequence"/>
</dbReference>
<comment type="subunit">
    <text evidence="10">Homotetramer.</text>
</comment>
<proteinExistence type="inferred from homology"/>
<keyword evidence="10" id="KW-0275">Fatty acid biosynthesis</keyword>
<keyword evidence="4 9" id="KW-0521">NADP</keyword>
<evidence type="ECO:0000256" key="4">
    <source>
        <dbReference type="ARBA" id="ARBA00022857"/>
    </source>
</evidence>
<dbReference type="PANTHER" id="PTHR42879:SF2">
    <property type="entry name" value="3-OXOACYL-[ACYL-CARRIER-PROTEIN] REDUCTASE FABG"/>
    <property type="match status" value="1"/>
</dbReference>
<dbReference type="EMBL" id="FQTU01000006">
    <property type="protein sequence ID" value="SHE73589.1"/>
    <property type="molecule type" value="Genomic_DNA"/>
</dbReference>
<dbReference type="InterPro" id="IPR057326">
    <property type="entry name" value="KR_dom"/>
</dbReference>
<feature type="binding site" evidence="9">
    <location>
        <position position="89"/>
    </location>
    <ligand>
        <name>NADP(+)</name>
        <dbReference type="ChEBI" id="CHEBI:58349"/>
    </ligand>
</feature>
<feature type="binding site" evidence="9">
    <location>
        <begin position="154"/>
        <end position="158"/>
    </location>
    <ligand>
        <name>NADP(+)</name>
        <dbReference type="ChEBI" id="CHEBI:58349"/>
    </ligand>
</feature>
<evidence type="ECO:0000256" key="6">
    <source>
        <dbReference type="ARBA" id="ARBA00023221"/>
    </source>
</evidence>
<feature type="binding site" evidence="9">
    <location>
        <begin position="11"/>
        <end position="14"/>
    </location>
    <ligand>
        <name>NADP(+)</name>
        <dbReference type="ChEBI" id="CHEBI:58349"/>
    </ligand>
</feature>
<evidence type="ECO:0000256" key="2">
    <source>
        <dbReference type="ARBA" id="ARBA00006484"/>
    </source>
</evidence>
<evidence type="ECO:0000256" key="5">
    <source>
        <dbReference type="ARBA" id="ARBA00023002"/>
    </source>
</evidence>
<keyword evidence="10" id="KW-0443">Lipid metabolism</keyword>
<dbReference type="PRINTS" id="PR00080">
    <property type="entry name" value="SDRFAMILY"/>
</dbReference>
<dbReference type="Pfam" id="PF13561">
    <property type="entry name" value="adh_short_C2"/>
    <property type="match status" value="1"/>
</dbReference>
<comment type="similarity">
    <text evidence="2 10">Belongs to the short-chain dehydrogenases/reductases (SDR) family.</text>
</comment>
<evidence type="ECO:0000256" key="10">
    <source>
        <dbReference type="RuleBase" id="RU366074"/>
    </source>
</evidence>
<name>A0A1M4VXB5_9FIRM</name>
<dbReference type="NCBIfam" id="NF005559">
    <property type="entry name" value="PRK07231.1"/>
    <property type="match status" value="1"/>
</dbReference>
<dbReference type="GO" id="GO:0008202">
    <property type="term" value="P:steroid metabolic process"/>
    <property type="evidence" value="ECO:0007669"/>
    <property type="project" value="UniProtKB-KW"/>
</dbReference>
<accession>A0A1M4VXB5</accession>
<dbReference type="NCBIfam" id="TIGR01830">
    <property type="entry name" value="3oxo_ACP_reduc"/>
    <property type="match status" value="1"/>
</dbReference>
<dbReference type="PRINTS" id="PR00081">
    <property type="entry name" value="GDHRDH"/>
</dbReference>
<keyword evidence="5 10" id="KW-0560">Oxidoreductase</keyword>
<gene>
    <name evidence="12" type="ORF">SAMN02746064_01090</name>
</gene>
<sequence length="246" mass="25942">MLSNKTAIVTGGTRGIGRAIVMKLSQMGANVVISYRSNEKMAQELVEEITSQGKKAIAVKGDVQNFQDAKVLMDKTLDEFGSIDILVNNAGITKDTLILRMTEDDFDSVIGTNLKGTFNCIKHAAKPMLKAKKGRIINMASVIGLIGNPGQANYAASKAGIIGLTKSVAKEFASRGITVNAVAPGFIASDMTDKLSEEQKSAIQKNIPAGNLGSVEDVASLVGYLASDESKYITGQVINVDGGMVV</sequence>
<dbReference type="EC" id="1.1.1.100" evidence="3 10"/>
<evidence type="ECO:0000259" key="11">
    <source>
        <dbReference type="SMART" id="SM00822"/>
    </source>
</evidence>
<dbReference type="InterPro" id="IPR020904">
    <property type="entry name" value="Sc_DH/Rdtase_CS"/>
</dbReference>
<protein>
    <recommendedName>
        <fullName evidence="3 10">3-oxoacyl-[acyl-carrier-protein] reductase</fullName>
        <ecNumber evidence="3 10">1.1.1.100</ecNumber>
    </recommendedName>
</protein>
<dbReference type="InterPro" id="IPR011284">
    <property type="entry name" value="3oxo_ACP_reduc"/>
</dbReference>
<dbReference type="SUPFAM" id="SSF51735">
    <property type="entry name" value="NAD(P)-binding Rossmann-fold domains"/>
    <property type="match status" value="1"/>
</dbReference>
<evidence type="ECO:0000256" key="1">
    <source>
        <dbReference type="ARBA" id="ARBA00005194"/>
    </source>
</evidence>
<dbReference type="UniPathway" id="UPA00094"/>
<evidence type="ECO:0000256" key="9">
    <source>
        <dbReference type="PIRSR" id="PIRSR611284-2"/>
    </source>
</evidence>
<dbReference type="PROSITE" id="PS00061">
    <property type="entry name" value="ADH_SHORT"/>
    <property type="match status" value="1"/>
</dbReference>
<evidence type="ECO:0000256" key="3">
    <source>
        <dbReference type="ARBA" id="ARBA00012948"/>
    </source>
</evidence>
<keyword evidence="10" id="KW-0276">Fatty acid metabolism</keyword>
<dbReference type="GO" id="GO:0006633">
    <property type="term" value="P:fatty acid biosynthetic process"/>
    <property type="evidence" value="ECO:0007669"/>
    <property type="project" value="UniProtKB-UniPathway"/>
</dbReference>
<evidence type="ECO:0000313" key="13">
    <source>
        <dbReference type="Proteomes" id="UP000184251"/>
    </source>
</evidence>
<dbReference type="AlphaFoldDB" id="A0A1M4VXB5"/>
<dbReference type="InterPro" id="IPR050259">
    <property type="entry name" value="SDR"/>
</dbReference>
<dbReference type="GO" id="GO:0051287">
    <property type="term" value="F:NAD binding"/>
    <property type="evidence" value="ECO:0007669"/>
    <property type="project" value="UniProtKB-UniRule"/>
</dbReference>
<keyword evidence="6" id="KW-0753">Steroid metabolism</keyword>
<dbReference type="Gene3D" id="3.40.50.720">
    <property type="entry name" value="NAD(P)-binding Rossmann-like Domain"/>
    <property type="match status" value="1"/>
</dbReference>
<keyword evidence="10" id="KW-0444">Lipid biosynthesis</keyword>
<comment type="catalytic activity">
    <reaction evidence="7 10">
        <text>a (3R)-hydroxyacyl-[ACP] + NADP(+) = a 3-oxoacyl-[ACP] + NADPH + H(+)</text>
        <dbReference type="Rhea" id="RHEA:17397"/>
        <dbReference type="Rhea" id="RHEA-COMP:9916"/>
        <dbReference type="Rhea" id="RHEA-COMP:9945"/>
        <dbReference type="ChEBI" id="CHEBI:15378"/>
        <dbReference type="ChEBI" id="CHEBI:57783"/>
        <dbReference type="ChEBI" id="CHEBI:58349"/>
        <dbReference type="ChEBI" id="CHEBI:78776"/>
        <dbReference type="ChEBI" id="CHEBI:78827"/>
        <dbReference type="EC" id="1.1.1.100"/>
    </reaction>
</comment>
<dbReference type="FunFam" id="3.40.50.720:FF:000115">
    <property type="entry name" value="3-oxoacyl-[acyl-carrier-protein] reductase FabG"/>
    <property type="match status" value="1"/>
</dbReference>
<feature type="domain" description="Ketoreductase" evidence="11">
    <location>
        <begin position="5"/>
        <end position="185"/>
    </location>
</feature>
<dbReference type="PANTHER" id="PTHR42879">
    <property type="entry name" value="3-OXOACYL-(ACYL-CARRIER-PROTEIN) REDUCTASE"/>
    <property type="match status" value="1"/>
</dbReference>